<evidence type="ECO:0000313" key="3">
    <source>
        <dbReference type="Proteomes" id="UP000095767"/>
    </source>
</evidence>
<reference evidence="2 3" key="1">
    <citation type="submission" date="2016-09" db="EMBL/GenBank/DDBJ databases">
        <title>The draft genome of Dichanthelium oligosanthes: A C3 panicoid grass species.</title>
        <authorList>
            <person name="Studer A.J."/>
            <person name="Schnable J.C."/>
            <person name="Brutnell T.P."/>
        </authorList>
    </citation>
    <scope>NUCLEOTIDE SEQUENCE [LARGE SCALE GENOMIC DNA]</scope>
    <source>
        <strain evidence="3">cv. Kellogg 1175</strain>
        <tissue evidence="2">Leaf</tissue>
    </source>
</reference>
<protein>
    <submittedName>
        <fullName evidence="2">Uncharacterized protein</fullName>
    </submittedName>
</protein>
<evidence type="ECO:0000313" key="2">
    <source>
        <dbReference type="EMBL" id="OEL15795.1"/>
    </source>
</evidence>
<dbReference type="PANTHER" id="PTHR37245:SF4">
    <property type="entry name" value="PAMP-INDUCED SECRETED PEPTIDE 1"/>
    <property type="match status" value="1"/>
</dbReference>
<keyword evidence="3" id="KW-1185">Reference proteome</keyword>
<dbReference type="AlphaFoldDB" id="A0A1E5USM1"/>
<dbReference type="PANTHER" id="PTHR37245">
    <property type="entry name" value="PAMP-INDUCED SECRETED PEPTIDE 1"/>
    <property type="match status" value="1"/>
</dbReference>
<accession>A0A1E5USM1</accession>
<dbReference type="Proteomes" id="UP000095767">
    <property type="component" value="Unassembled WGS sequence"/>
</dbReference>
<feature type="signal peptide" evidence="1">
    <location>
        <begin position="1"/>
        <end position="28"/>
    </location>
</feature>
<dbReference type="EMBL" id="LWDX02065438">
    <property type="protein sequence ID" value="OEL15795.1"/>
    <property type="molecule type" value="Genomic_DNA"/>
</dbReference>
<keyword evidence="1" id="KW-0732">Signal</keyword>
<dbReference type="GO" id="GO:0006952">
    <property type="term" value="P:defense response"/>
    <property type="evidence" value="ECO:0007669"/>
    <property type="project" value="InterPro"/>
</dbReference>
<gene>
    <name evidence="2" type="ORF">BAE44_0023186</name>
</gene>
<dbReference type="OrthoDB" id="784226at2759"/>
<evidence type="ECO:0000256" key="1">
    <source>
        <dbReference type="SAM" id="SignalP"/>
    </source>
</evidence>
<sequence>MASSRRLLAVFAVLAAVLFLAGAGIASAARPAPASGGGMMGGGGEQEAAAATYLVVDPAAVVEKARETVEMLMARLPAGPSPKGPGH</sequence>
<proteinExistence type="predicted"/>
<name>A0A1E5USM1_9POAL</name>
<feature type="chain" id="PRO_5009187400" evidence="1">
    <location>
        <begin position="29"/>
        <end position="87"/>
    </location>
</feature>
<dbReference type="InterPro" id="IPR040273">
    <property type="entry name" value="PIP1"/>
</dbReference>
<organism evidence="2 3">
    <name type="scientific">Dichanthelium oligosanthes</name>
    <dbReference type="NCBI Taxonomy" id="888268"/>
    <lineage>
        <taxon>Eukaryota</taxon>
        <taxon>Viridiplantae</taxon>
        <taxon>Streptophyta</taxon>
        <taxon>Embryophyta</taxon>
        <taxon>Tracheophyta</taxon>
        <taxon>Spermatophyta</taxon>
        <taxon>Magnoliopsida</taxon>
        <taxon>Liliopsida</taxon>
        <taxon>Poales</taxon>
        <taxon>Poaceae</taxon>
        <taxon>PACMAD clade</taxon>
        <taxon>Panicoideae</taxon>
        <taxon>Panicodae</taxon>
        <taxon>Paniceae</taxon>
        <taxon>Dichantheliinae</taxon>
        <taxon>Dichanthelium</taxon>
    </lineage>
</organism>
<comment type="caution">
    <text evidence="2">The sequence shown here is derived from an EMBL/GenBank/DDBJ whole genome shotgun (WGS) entry which is preliminary data.</text>
</comment>